<accession>A0A1I2BL43</accession>
<keyword evidence="1" id="KW-0732">Signal</keyword>
<keyword evidence="3" id="KW-1185">Reference proteome</keyword>
<dbReference type="AlphaFoldDB" id="A0A1I2BL43"/>
<protein>
    <recommendedName>
        <fullName evidence="4">Carboxypeptidase regulatory-like domain-containing protein</fullName>
    </recommendedName>
</protein>
<feature type="chain" id="PRO_5011618074" description="Carboxypeptidase regulatory-like domain-containing protein" evidence="1">
    <location>
        <begin position="31"/>
        <end position="158"/>
    </location>
</feature>
<evidence type="ECO:0000313" key="3">
    <source>
        <dbReference type="Proteomes" id="UP000199119"/>
    </source>
</evidence>
<dbReference type="EMBL" id="FONX01000003">
    <property type="protein sequence ID" value="SFE56875.1"/>
    <property type="molecule type" value="Genomic_DNA"/>
</dbReference>
<dbReference type="Proteomes" id="UP000199119">
    <property type="component" value="Unassembled WGS sequence"/>
</dbReference>
<evidence type="ECO:0000256" key="1">
    <source>
        <dbReference type="SAM" id="SignalP"/>
    </source>
</evidence>
<organism evidence="2 3">
    <name type="scientific">Paracidovorax wautersii</name>
    <dbReference type="NCBI Taxonomy" id="1177982"/>
    <lineage>
        <taxon>Bacteria</taxon>
        <taxon>Pseudomonadati</taxon>
        <taxon>Pseudomonadota</taxon>
        <taxon>Betaproteobacteria</taxon>
        <taxon>Burkholderiales</taxon>
        <taxon>Comamonadaceae</taxon>
        <taxon>Paracidovorax</taxon>
    </lineage>
</organism>
<dbReference type="STRING" id="1177982.SAMN04489711_10359"/>
<dbReference type="OrthoDB" id="8926484at2"/>
<dbReference type="RefSeq" id="WP_139222770.1">
    <property type="nucleotide sequence ID" value="NZ_FONX01000003.1"/>
</dbReference>
<reference evidence="3" key="1">
    <citation type="submission" date="2016-10" db="EMBL/GenBank/DDBJ databases">
        <authorList>
            <person name="Varghese N."/>
            <person name="Submissions S."/>
        </authorList>
    </citation>
    <scope>NUCLEOTIDE SEQUENCE [LARGE SCALE GENOMIC DNA]</scope>
    <source>
        <strain evidence="3">DSM 27981</strain>
    </source>
</reference>
<sequence>MRFQTTSRGATLGAITLAVLMSAVTLPARAQDELILLEKAHATTYENGGIGHSEQEAMRKTAKEWPLRMVFSARKDNEFEAGVKLLVTDDRGAPMLVLNSAGPMTYAKLPPGKYRVTATANGMTESREVTLDGKQGRDVFFHWAGTPKLAPASGASAG</sequence>
<feature type="signal peptide" evidence="1">
    <location>
        <begin position="1"/>
        <end position="30"/>
    </location>
</feature>
<gene>
    <name evidence="2" type="ORF">SAMN04489711_10359</name>
</gene>
<proteinExistence type="predicted"/>
<evidence type="ECO:0008006" key="4">
    <source>
        <dbReference type="Google" id="ProtNLM"/>
    </source>
</evidence>
<name>A0A1I2BL43_9BURK</name>
<evidence type="ECO:0000313" key="2">
    <source>
        <dbReference type="EMBL" id="SFE56875.1"/>
    </source>
</evidence>